<evidence type="ECO:0000256" key="3">
    <source>
        <dbReference type="ARBA" id="ARBA00022825"/>
    </source>
</evidence>
<accession>A0A662ZJB2</accession>
<name>A0A662ZJB2_9GAMM</name>
<dbReference type="PROSITE" id="PS00138">
    <property type="entry name" value="SUBTILASE_SER"/>
    <property type="match status" value="1"/>
</dbReference>
<gene>
    <name evidence="7" type="ORF">SAMN02910344_01635</name>
</gene>
<dbReference type="GO" id="GO:0016020">
    <property type="term" value="C:membrane"/>
    <property type="evidence" value="ECO:0007669"/>
    <property type="project" value="TreeGrafter"/>
</dbReference>
<dbReference type="Gene3D" id="3.40.50.200">
    <property type="entry name" value="Peptidase S8/S53 domain"/>
    <property type="match status" value="1"/>
</dbReference>
<dbReference type="PRINTS" id="PR00723">
    <property type="entry name" value="SUBTILISIN"/>
</dbReference>
<keyword evidence="1 5" id="KW-0645">Protease</keyword>
<proteinExistence type="inferred from homology"/>
<comment type="similarity">
    <text evidence="5">Belongs to the peptidase S8 family.</text>
</comment>
<dbReference type="GO" id="GO:0004252">
    <property type="term" value="F:serine-type endopeptidase activity"/>
    <property type="evidence" value="ECO:0007669"/>
    <property type="project" value="UniProtKB-UniRule"/>
</dbReference>
<reference evidence="7 8" key="1">
    <citation type="submission" date="2016-10" db="EMBL/GenBank/DDBJ databases">
        <authorList>
            <person name="Varghese N."/>
            <person name="Submissions S."/>
        </authorList>
    </citation>
    <scope>NUCLEOTIDE SEQUENCE [LARGE SCALE GENOMIC DNA]</scope>
    <source>
        <strain evidence="7 8">DSM 1361</strain>
    </source>
</reference>
<protein>
    <submittedName>
        <fullName evidence="7">Subtilase family protein</fullName>
    </submittedName>
</protein>
<dbReference type="PROSITE" id="PS00137">
    <property type="entry name" value="SUBTILASE_HIS"/>
    <property type="match status" value="1"/>
</dbReference>
<dbReference type="Proteomes" id="UP000243745">
    <property type="component" value="Unassembled WGS sequence"/>
</dbReference>
<evidence type="ECO:0000256" key="1">
    <source>
        <dbReference type="ARBA" id="ARBA00022670"/>
    </source>
</evidence>
<dbReference type="RefSeq" id="WP_093142686.1">
    <property type="nucleotide sequence ID" value="NZ_FOXF01000033.1"/>
</dbReference>
<dbReference type="PROSITE" id="PS51892">
    <property type="entry name" value="SUBTILASE"/>
    <property type="match status" value="1"/>
</dbReference>
<dbReference type="PANTHER" id="PTHR42884">
    <property type="entry name" value="PROPROTEIN CONVERTASE SUBTILISIN/KEXIN-RELATED"/>
    <property type="match status" value="1"/>
</dbReference>
<dbReference type="OrthoDB" id="9790784at2"/>
<dbReference type="PROSITE" id="PS51257">
    <property type="entry name" value="PROKAR_LIPOPROTEIN"/>
    <property type="match status" value="1"/>
</dbReference>
<dbReference type="AlphaFoldDB" id="A0A662ZJB2"/>
<dbReference type="InterPro" id="IPR036852">
    <property type="entry name" value="Peptidase_S8/S53_dom_sf"/>
</dbReference>
<dbReference type="Pfam" id="PF00082">
    <property type="entry name" value="Peptidase_S8"/>
    <property type="match status" value="1"/>
</dbReference>
<evidence type="ECO:0000313" key="7">
    <source>
        <dbReference type="EMBL" id="SFP52979.1"/>
    </source>
</evidence>
<evidence type="ECO:0000256" key="2">
    <source>
        <dbReference type="ARBA" id="ARBA00022801"/>
    </source>
</evidence>
<feature type="active site" description="Charge relay system" evidence="4 5">
    <location>
        <position position="226"/>
    </location>
</feature>
<evidence type="ECO:0000256" key="4">
    <source>
        <dbReference type="PIRSR" id="PIRSR615500-1"/>
    </source>
</evidence>
<dbReference type="EMBL" id="FOXF01000033">
    <property type="protein sequence ID" value="SFP52979.1"/>
    <property type="molecule type" value="Genomic_DNA"/>
</dbReference>
<sequence>MIKNKDNSHSRIIGAFLMSALAVAISSCGGESSPSNSRKYVVSDDGIKLNGKNDAGVILDVAEYGDIFSGRPFLISYAKQQETEPLSDYGEKDTGLQPFRIQAEFGDVSDTHPVTGAEAPEGTVYYTVPERVLYATQDGYGFTEKFTVYDEEDNHTEFTMNVGAGTRHGDPVFPDQWHIRNIGQNPFSFITGPVSGYDAGVIPAWHLTDADGNPVSGRNVKVAVLDEPIDFNHEDLKDRRFTPDGKGLYGVNLDNSSGLSIHGTEVAGLIGATAGNGKGVRGIGYESLLTSYYYGEAPFSYLTDPRNVSMVSASLGYDSSYSYRPELEMYFQSMLENNIPFIRAAGNEYYSVSFEGSRRFSDECILRSVNCQFNQTSSFNRARYAVNVASLNSQGVRASYSSTGSYIWVTGFGGESGYYDLDFTSPGIVTTKSSRDPQEYADAKDAGTPWRLDPNYYDLRKYYTHTFSGTSAATPTVSGVVALIKQAKPDITVPQIRYILAVTSSNDKTPGWSSLDYGSVIQNVEEMNNASVTLDAGWHENGAGLRYSNYYGFGVINAEAAVKLALSCDEDDECRIRSALPFQYRSIDSSPCSSSDKGRTVTCVFRRFVNSDTEIKAEGSFRIDNVAFDMAGFTYAAEPDVGISECSEAGDGNLYSAYYANSLMQIEMTSPRGTLSIIKPVYANWDFDGAHFRTTNEIDGVKGEFLLTTSDFFNEHMETSEVTRLRIRSVCPVDVKSLNKSMKLVMDVYPD</sequence>
<feature type="active site" description="Charge relay system" evidence="4 5">
    <location>
        <position position="471"/>
    </location>
</feature>
<feature type="active site" description="Charge relay system" evidence="4 5">
    <location>
        <position position="262"/>
    </location>
</feature>
<organism evidence="7 8">
    <name type="scientific">Ruminobacter amylophilus</name>
    <dbReference type="NCBI Taxonomy" id="867"/>
    <lineage>
        <taxon>Bacteria</taxon>
        <taxon>Pseudomonadati</taxon>
        <taxon>Pseudomonadota</taxon>
        <taxon>Gammaproteobacteria</taxon>
        <taxon>Aeromonadales</taxon>
        <taxon>Succinivibrionaceae</taxon>
        <taxon>Ruminobacter</taxon>
    </lineage>
</organism>
<dbReference type="InterPro" id="IPR000209">
    <property type="entry name" value="Peptidase_S8/S53_dom"/>
</dbReference>
<dbReference type="InterPro" id="IPR022398">
    <property type="entry name" value="Peptidase_S8_His-AS"/>
</dbReference>
<dbReference type="InterPro" id="IPR023828">
    <property type="entry name" value="Peptidase_S8_Ser-AS"/>
</dbReference>
<dbReference type="InterPro" id="IPR015500">
    <property type="entry name" value="Peptidase_S8_subtilisin-rel"/>
</dbReference>
<dbReference type="SUPFAM" id="SSF52743">
    <property type="entry name" value="Subtilisin-like"/>
    <property type="match status" value="1"/>
</dbReference>
<feature type="domain" description="Peptidase S8/S53" evidence="6">
    <location>
        <begin position="217"/>
        <end position="512"/>
    </location>
</feature>
<keyword evidence="3 5" id="KW-0720">Serine protease</keyword>
<keyword evidence="2 5" id="KW-0378">Hydrolase</keyword>
<evidence type="ECO:0000313" key="8">
    <source>
        <dbReference type="Proteomes" id="UP000243745"/>
    </source>
</evidence>
<dbReference type="PANTHER" id="PTHR42884:SF14">
    <property type="entry name" value="NEUROENDOCRINE CONVERTASE 1"/>
    <property type="match status" value="1"/>
</dbReference>
<keyword evidence="8" id="KW-1185">Reference proteome</keyword>
<dbReference type="GO" id="GO:0016485">
    <property type="term" value="P:protein processing"/>
    <property type="evidence" value="ECO:0007669"/>
    <property type="project" value="TreeGrafter"/>
</dbReference>
<evidence type="ECO:0000259" key="6">
    <source>
        <dbReference type="Pfam" id="PF00082"/>
    </source>
</evidence>
<evidence type="ECO:0000256" key="5">
    <source>
        <dbReference type="PROSITE-ProRule" id="PRU01240"/>
    </source>
</evidence>